<feature type="active site" description="Proton acceptor" evidence="9">
    <location>
        <position position="348"/>
    </location>
</feature>
<dbReference type="FunFam" id="3.40.47.10:FF:000007">
    <property type="entry name" value="acetyl-CoA acetyltransferase, mitochondrial"/>
    <property type="match status" value="1"/>
</dbReference>
<evidence type="ECO:0000259" key="12">
    <source>
        <dbReference type="Pfam" id="PF02803"/>
    </source>
</evidence>
<keyword evidence="7" id="KW-0630">Potassium</keyword>
<dbReference type="RefSeq" id="WP_255038935.1">
    <property type="nucleotide sequence ID" value="NZ_RJUF01000181.1"/>
</dbReference>
<evidence type="ECO:0000259" key="11">
    <source>
        <dbReference type="Pfam" id="PF00108"/>
    </source>
</evidence>
<dbReference type="GO" id="GO:0006635">
    <property type="term" value="P:fatty acid beta-oxidation"/>
    <property type="evidence" value="ECO:0007669"/>
    <property type="project" value="TreeGrafter"/>
</dbReference>
<dbReference type="InterPro" id="IPR020617">
    <property type="entry name" value="Thiolase_C"/>
</dbReference>
<dbReference type="SUPFAM" id="SSF53901">
    <property type="entry name" value="Thiolase-like"/>
    <property type="match status" value="2"/>
</dbReference>
<dbReference type="Proteomes" id="UP001204144">
    <property type="component" value="Unassembled WGS sequence"/>
</dbReference>
<dbReference type="PROSITE" id="PS00737">
    <property type="entry name" value="THIOLASE_2"/>
    <property type="match status" value="1"/>
</dbReference>
<feature type="active site" description="Acyl-thioester intermediate" evidence="9">
    <location>
        <position position="88"/>
    </location>
</feature>
<dbReference type="InterPro" id="IPR020610">
    <property type="entry name" value="Thiolase_AS"/>
</dbReference>
<dbReference type="EC" id="2.3.1.9" evidence="3"/>
<evidence type="ECO:0000256" key="5">
    <source>
        <dbReference type="ARBA" id="ARBA00022723"/>
    </source>
</evidence>
<dbReference type="Pfam" id="PF00108">
    <property type="entry name" value="Thiolase_N"/>
    <property type="match status" value="1"/>
</dbReference>
<dbReference type="GO" id="GO:0046872">
    <property type="term" value="F:metal ion binding"/>
    <property type="evidence" value="ECO:0007669"/>
    <property type="project" value="UniProtKB-KW"/>
</dbReference>
<accession>A0AAE3H4U0</accession>
<evidence type="ECO:0000256" key="10">
    <source>
        <dbReference type="RuleBase" id="RU003557"/>
    </source>
</evidence>
<dbReference type="AlphaFoldDB" id="A0AAE3H4U0"/>
<gene>
    <name evidence="13" type="ORF">EGI31_20105</name>
</gene>
<dbReference type="InterPro" id="IPR016039">
    <property type="entry name" value="Thiolase-like"/>
</dbReference>
<dbReference type="InterPro" id="IPR020616">
    <property type="entry name" value="Thiolase_N"/>
</dbReference>
<evidence type="ECO:0000256" key="2">
    <source>
        <dbReference type="ARBA" id="ARBA00011881"/>
    </source>
</evidence>
<evidence type="ECO:0000256" key="3">
    <source>
        <dbReference type="ARBA" id="ARBA00012705"/>
    </source>
</evidence>
<feature type="domain" description="Thiolase C-terminal" evidence="12">
    <location>
        <begin position="270"/>
        <end position="390"/>
    </location>
</feature>
<feature type="active site" description="Proton acceptor" evidence="9">
    <location>
        <position position="378"/>
    </location>
</feature>
<comment type="caution">
    <text evidence="13">The sequence shown here is derived from an EMBL/GenBank/DDBJ whole genome shotgun (WGS) entry which is preliminary data.</text>
</comment>
<dbReference type="CDD" id="cd00751">
    <property type="entry name" value="thiolase"/>
    <property type="match status" value="1"/>
</dbReference>
<dbReference type="GO" id="GO:0003985">
    <property type="term" value="F:acetyl-CoA C-acetyltransferase activity"/>
    <property type="evidence" value="ECO:0007669"/>
    <property type="project" value="UniProtKB-EC"/>
</dbReference>
<dbReference type="InterPro" id="IPR020613">
    <property type="entry name" value="Thiolase_CS"/>
</dbReference>
<keyword evidence="8 10" id="KW-0012">Acyltransferase</keyword>
<organism evidence="13 14">
    <name type="scientific">Lacihabitans soyangensis</name>
    <dbReference type="NCBI Taxonomy" id="869394"/>
    <lineage>
        <taxon>Bacteria</taxon>
        <taxon>Pseudomonadati</taxon>
        <taxon>Bacteroidota</taxon>
        <taxon>Cytophagia</taxon>
        <taxon>Cytophagales</taxon>
        <taxon>Leadbetterellaceae</taxon>
        <taxon>Lacihabitans</taxon>
    </lineage>
</organism>
<dbReference type="Pfam" id="PF02803">
    <property type="entry name" value="Thiolase_C"/>
    <property type="match status" value="1"/>
</dbReference>
<dbReference type="NCBIfam" id="TIGR01930">
    <property type="entry name" value="AcCoA-C-Actrans"/>
    <property type="match status" value="1"/>
</dbReference>
<name>A0AAE3H4U0_9BACT</name>
<dbReference type="PANTHER" id="PTHR18919:SF156">
    <property type="entry name" value="ACETYL-COA ACETYLTRANSFERASE, MITOCHONDRIAL"/>
    <property type="match status" value="1"/>
</dbReference>
<feature type="domain" description="Thiolase N-terminal" evidence="11">
    <location>
        <begin position="4"/>
        <end position="262"/>
    </location>
</feature>
<proteinExistence type="inferred from homology"/>
<evidence type="ECO:0000313" key="14">
    <source>
        <dbReference type="Proteomes" id="UP001204144"/>
    </source>
</evidence>
<keyword evidence="5" id="KW-0479">Metal-binding</keyword>
<evidence type="ECO:0000256" key="1">
    <source>
        <dbReference type="ARBA" id="ARBA00010982"/>
    </source>
</evidence>
<dbReference type="Gene3D" id="3.40.47.10">
    <property type="match status" value="1"/>
</dbReference>
<protein>
    <recommendedName>
        <fullName evidence="3">acetyl-CoA C-acetyltransferase</fullName>
        <ecNumber evidence="3">2.3.1.9</ecNumber>
    </recommendedName>
</protein>
<evidence type="ECO:0000256" key="8">
    <source>
        <dbReference type="ARBA" id="ARBA00023315"/>
    </source>
</evidence>
<evidence type="ECO:0000256" key="4">
    <source>
        <dbReference type="ARBA" id="ARBA00022679"/>
    </source>
</evidence>
<comment type="similarity">
    <text evidence="1 10">Belongs to the thiolase-like superfamily. Thiolase family.</text>
</comment>
<evidence type="ECO:0000256" key="9">
    <source>
        <dbReference type="PIRSR" id="PIRSR000429-1"/>
    </source>
</evidence>
<evidence type="ECO:0000313" key="13">
    <source>
        <dbReference type="EMBL" id="MCP9765244.1"/>
    </source>
</evidence>
<evidence type="ECO:0000256" key="7">
    <source>
        <dbReference type="ARBA" id="ARBA00022958"/>
    </source>
</evidence>
<dbReference type="PANTHER" id="PTHR18919">
    <property type="entry name" value="ACETYL-COA C-ACYLTRANSFERASE"/>
    <property type="match status" value="1"/>
</dbReference>
<dbReference type="PIRSF" id="PIRSF000429">
    <property type="entry name" value="Ac-CoA_Ac_transf"/>
    <property type="match status" value="1"/>
</dbReference>
<dbReference type="InterPro" id="IPR002155">
    <property type="entry name" value="Thiolase"/>
</dbReference>
<keyword evidence="14" id="KW-1185">Reference proteome</keyword>
<dbReference type="EMBL" id="RJUF01000181">
    <property type="protein sequence ID" value="MCP9765244.1"/>
    <property type="molecule type" value="Genomic_DNA"/>
</dbReference>
<comment type="subunit">
    <text evidence="2">Homotetramer.</text>
</comment>
<dbReference type="PROSITE" id="PS00099">
    <property type="entry name" value="THIOLASE_3"/>
    <property type="match status" value="1"/>
</dbReference>
<keyword evidence="6" id="KW-0809">Transit peptide</keyword>
<evidence type="ECO:0000256" key="6">
    <source>
        <dbReference type="ARBA" id="ARBA00022946"/>
    </source>
</evidence>
<keyword evidence="4 10" id="KW-0808">Transferase</keyword>
<sequence length="394" mass="41847">MKEVYIVAAKRTPIGSFGGVLANVSAVRLGAEIVKQTLQDSKVRKEDIGELYFGSVVQANLGQAPATQVALGAGLPNSIPTTLINKVCASGMKATMLAAQSIALGQNEVVVSGGMENMSQIPFYLEKARYGYGYGNGVLIDGLAKDGLTDVYQQKAMGCFADATANTYNISREEQDEFAINSYKKAALNTSNGNFSAEICPIEITDKKGNVTVISEDEEFRKVNFDKIPTLKPVFSKEGTVTAANASTINDGAAALILVSEDYLHEYQLEPLAKIISYADGSREPEWFTTAPIIAAEKALKNGNLNISDIDYFEVNEAFAVVPMAFAQHFGIEDNKLNAFGGAVAIGHPLGCSGARIIVTLLNVLQNKGGKYGMAAICNGGGGASAIIVENLRF</sequence>
<reference evidence="13 14" key="1">
    <citation type="submission" date="2018-11" db="EMBL/GenBank/DDBJ databases">
        <title>Novel bacteria species description.</title>
        <authorList>
            <person name="Han J.-H."/>
        </authorList>
    </citation>
    <scope>NUCLEOTIDE SEQUENCE [LARGE SCALE GENOMIC DNA]</scope>
    <source>
        <strain evidence="13 14">KCTC23259</strain>
    </source>
</reference>